<accession>A0A101ER30</accession>
<dbReference type="InterPro" id="IPR027417">
    <property type="entry name" value="P-loop_NTPase"/>
</dbReference>
<dbReference type="GO" id="GO:0016020">
    <property type="term" value="C:membrane"/>
    <property type="evidence" value="ECO:0007669"/>
    <property type="project" value="InterPro"/>
</dbReference>
<dbReference type="SUPFAM" id="SSF52540">
    <property type="entry name" value="P-loop containing nucleoside triphosphate hydrolases"/>
    <property type="match status" value="1"/>
</dbReference>
<dbReference type="PATRIC" id="fig|93930.3.peg.1672"/>
<dbReference type="PROSITE" id="PS00211">
    <property type="entry name" value="ABC_TRANSPORTER_1"/>
    <property type="match status" value="1"/>
</dbReference>
<dbReference type="SMR" id="A0A101ER30"/>
<dbReference type="OMA" id="TMSIYEN"/>
<keyword evidence="3 4" id="KW-0067">ATP-binding</keyword>
<name>A0A101ER30_9THEM</name>
<protein>
    <submittedName>
        <fullName evidence="4">Phosphate import ATP-binding protein PstB</fullName>
    </submittedName>
</protein>
<keyword evidence="2" id="KW-0547">Nucleotide-binding</keyword>
<keyword evidence="1" id="KW-0813">Transport</keyword>
<dbReference type="GO" id="GO:0016887">
    <property type="term" value="F:ATP hydrolysis activity"/>
    <property type="evidence" value="ECO:0007669"/>
    <property type="project" value="InterPro"/>
</dbReference>
<evidence type="ECO:0000256" key="1">
    <source>
        <dbReference type="ARBA" id="ARBA00022448"/>
    </source>
</evidence>
<dbReference type="RefSeq" id="WP_004079999.1">
    <property type="nucleotide sequence ID" value="NZ_DAITJQ010000001.1"/>
</dbReference>
<dbReference type="InterPro" id="IPR003439">
    <property type="entry name" value="ABC_transporter-like_ATP-bd"/>
</dbReference>
<dbReference type="GO" id="GO:0035435">
    <property type="term" value="P:phosphate ion transmembrane transport"/>
    <property type="evidence" value="ECO:0007669"/>
    <property type="project" value="InterPro"/>
</dbReference>
<dbReference type="AlphaFoldDB" id="A0A101ER30"/>
<dbReference type="GO" id="GO:0005315">
    <property type="term" value="F:phosphate transmembrane transporter activity"/>
    <property type="evidence" value="ECO:0007669"/>
    <property type="project" value="InterPro"/>
</dbReference>
<dbReference type="GO" id="GO:0005524">
    <property type="term" value="F:ATP binding"/>
    <property type="evidence" value="ECO:0007669"/>
    <property type="project" value="UniProtKB-KW"/>
</dbReference>
<dbReference type="NCBIfam" id="TIGR00972">
    <property type="entry name" value="3a0107s01c2"/>
    <property type="match status" value="1"/>
</dbReference>
<proteinExistence type="predicted"/>
<dbReference type="Proteomes" id="UP000058636">
    <property type="component" value="Unassembled WGS sequence"/>
</dbReference>
<dbReference type="InterPro" id="IPR005670">
    <property type="entry name" value="PstB-like"/>
</dbReference>
<evidence type="ECO:0000256" key="3">
    <source>
        <dbReference type="ARBA" id="ARBA00022840"/>
    </source>
</evidence>
<dbReference type="Pfam" id="PF00005">
    <property type="entry name" value="ABC_tran"/>
    <property type="match status" value="1"/>
</dbReference>
<evidence type="ECO:0000313" key="4">
    <source>
        <dbReference type="EMBL" id="KUK23074.1"/>
    </source>
</evidence>
<dbReference type="InterPro" id="IPR017871">
    <property type="entry name" value="ABC_transporter-like_CS"/>
</dbReference>
<dbReference type="EMBL" id="LGFG01000055">
    <property type="protein sequence ID" value="KUK23074.1"/>
    <property type="molecule type" value="Genomic_DNA"/>
</dbReference>
<dbReference type="Gene3D" id="3.40.50.300">
    <property type="entry name" value="P-loop containing nucleotide triphosphate hydrolases"/>
    <property type="match status" value="1"/>
</dbReference>
<dbReference type="PANTHER" id="PTHR43423">
    <property type="entry name" value="ABC TRANSPORTER I FAMILY MEMBER 17"/>
    <property type="match status" value="1"/>
</dbReference>
<organism evidence="4 5">
    <name type="scientific">Thermotoga petrophila</name>
    <dbReference type="NCBI Taxonomy" id="93929"/>
    <lineage>
        <taxon>Bacteria</taxon>
        <taxon>Thermotogati</taxon>
        <taxon>Thermotogota</taxon>
        <taxon>Thermotogae</taxon>
        <taxon>Thermotogales</taxon>
        <taxon>Thermotogaceae</taxon>
        <taxon>Thermotoga</taxon>
    </lineage>
</organism>
<evidence type="ECO:0000313" key="5">
    <source>
        <dbReference type="Proteomes" id="UP000058636"/>
    </source>
</evidence>
<dbReference type="PROSITE" id="PS50893">
    <property type="entry name" value="ABC_TRANSPORTER_2"/>
    <property type="match status" value="1"/>
</dbReference>
<dbReference type="CDD" id="cd03260">
    <property type="entry name" value="ABC_PstB_phosphate_transporter"/>
    <property type="match status" value="1"/>
</dbReference>
<reference evidence="4 5" key="1">
    <citation type="journal article" date="2015" name="MBio">
        <title>Genome-Resolved Metagenomic Analysis Reveals Roles for Candidate Phyla and Other Microbial Community Members in Biogeochemical Transformations in Oil Reservoirs.</title>
        <authorList>
            <person name="Hu P."/>
            <person name="Tom L."/>
            <person name="Singh A."/>
            <person name="Thomas B.C."/>
            <person name="Baker B.J."/>
            <person name="Piceno Y.M."/>
            <person name="Andersen G.L."/>
            <person name="Banfield J.F."/>
        </authorList>
    </citation>
    <scope>NUCLEOTIDE SEQUENCE [LARGE SCALE GENOMIC DNA]</scope>
    <source>
        <strain evidence="4">46_26</strain>
    </source>
</reference>
<gene>
    <name evidence="4" type="ORF">XD57_0821</name>
</gene>
<dbReference type="PANTHER" id="PTHR43423:SF1">
    <property type="entry name" value="ABC TRANSPORTER I FAMILY MEMBER 17"/>
    <property type="match status" value="1"/>
</dbReference>
<sequence length="251" mass="28516">MEPIIEIENFSAYYGEKIAVKNVTMKIFKNQITAIIGPSGCGKTTLLRSINRMNDHLPGFRVEGKIYFKGQDIYDPQLDVTEYRKRVGMVFQKPTPFPMSIYDNVAFGPRIHGVKSKHILDRIVEESLKKAALWDEVKSELNKSGTRLSGGQQQRLCIARALAVEPEVILLDEPTSALDPIATQRIEKLLEELSENYTIVIVTHNIGQAIRIADYIAFMYRGELIEYGPTREIVERPKNRLTEEYLTGKIG</sequence>
<dbReference type="SMART" id="SM00382">
    <property type="entry name" value="AAA"/>
    <property type="match status" value="1"/>
</dbReference>
<evidence type="ECO:0000256" key="2">
    <source>
        <dbReference type="ARBA" id="ARBA00022741"/>
    </source>
</evidence>
<comment type="caution">
    <text evidence="4">The sequence shown here is derived from an EMBL/GenBank/DDBJ whole genome shotgun (WGS) entry which is preliminary data.</text>
</comment>
<dbReference type="InterPro" id="IPR003593">
    <property type="entry name" value="AAA+_ATPase"/>
</dbReference>